<comment type="caution">
    <text evidence="2">The sequence shown here is derived from an EMBL/GenBank/DDBJ whole genome shotgun (WGS) entry which is preliminary data.</text>
</comment>
<evidence type="ECO:0000313" key="2">
    <source>
        <dbReference type="EMBL" id="RIY41234.1"/>
    </source>
</evidence>
<protein>
    <recommendedName>
        <fullName evidence="1">MOSC domain-containing protein</fullName>
    </recommendedName>
</protein>
<dbReference type="InterPro" id="IPR005303">
    <property type="entry name" value="MOCOS_middle"/>
</dbReference>
<evidence type="ECO:0000313" key="3">
    <source>
        <dbReference type="Proteomes" id="UP000266206"/>
    </source>
</evidence>
<accession>A0A3A1YXN1</accession>
<dbReference type="Pfam" id="PF03476">
    <property type="entry name" value="MOSC_N"/>
    <property type="match status" value="1"/>
</dbReference>
<dbReference type="PROSITE" id="PS51340">
    <property type="entry name" value="MOSC"/>
    <property type="match status" value="1"/>
</dbReference>
<dbReference type="GO" id="GO:0003824">
    <property type="term" value="F:catalytic activity"/>
    <property type="evidence" value="ECO:0007669"/>
    <property type="project" value="InterPro"/>
</dbReference>
<dbReference type="GO" id="GO:0030151">
    <property type="term" value="F:molybdenum ion binding"/>
    <property type="evidence" value="ECO:0007669"/>
    <property type="project" value="InterPro"/>
</dbReference>
<dbReference type="EMBL" id="NQYH01000004">
    <property type="protein sequence ID" value="RIY41234.1"/>
    <property type="molecule type" value="Genomic_DNA"/>
</dbReference>
<organism evidence="2 3">
    <name type="scientific">Neopusillimonas maritima</name>
    <dbReference type="NCBI Taxonomy" id="2026239"/>
    <lineage>
        <taxon>Bacteria</taxon>
        <taxon>Pseudomonadati</taxon>
        <taxon>Pseudomonadota</taxon>
        <taxon>Betaproteobacteria</taxon>
        <taxon>Burkholderiales</taxon>
        <taxon>Alcaligenaceae</taxon>
        <taxon>Neopusillimonas</taxon>
    </lineage>
</organism>
<dbReference type="RefSeq" id="WP_119515897.1">
    <property type="nucleotide sequence ID" value="NZ_NQYH01000004.1"/>
</dbReference>
<dbReference type="Proteomes" id="UP000266206">
    <property type="component" value="Unassembled WGS sequence"/>
</dbReference>
<dbReference type="AlphaFoldDB" id="A0A3A1YXN1"/>
<dbReference type="GO" id="GO:0030170">
    <property type="term" value="F:pyridoxal phosphate binding"/>
    <property type="evidence" value="ECO:0007669"/>
    <property type="project" value="InterPro"/>
</dbReference>
<dbReference type="OrthoDB" id="581532at2"/>
<sequence>MSNVSEPIQGTISALFIYPVKSCAGLKLSQTTVRSTGLALDREWMVVDTNGHFLTQRAHPRMALIQPHLNAVEGVDRLTLSATGMNDLALIAPDSPASLMVKVWRDSVPALDMGDQVAEWLSEFLGTACRLVRFDQRERRICDPEWTRNNETSTYFADGFPLLVLSAAAIAQLNRRMSEAGRATVDVSRFRPNIVVSDWPAHLEDEVSGLAAQDVALRFVKPCTRCAIPDVDPLTGLVTNRVNDILRDYRRDARMKGALTFGMNAVITRGVGETLRTGQVVYSVDTV</sequence>
<dbReference type="SUPFAM" id="SSF141673">
    <property type="entry name" value="MOSC N-terminal domain-like"/>
    <property type="match status" value="1"/>
</dbReference>
<dbReference type="SUPFAM" id="SSF50800">
    <property type="entry name" value="PK beta-barrel domain-like"/>
    <property type="match status" value="1"/>
</dbReference>
<name>A0A3A1YXN1_9BURK</name>
<dbReference type="InterPro" id="IPR005302">
    <property type="entry name" value="MoCF_Sase_C"/>
</dbReference>
<reference evidence="2 3" key="1">
    <citation type="submission" date="2017-08" db="EMBL/GenBank/DDBJ databases">
        <title>Pusillimonas indicus sp. nov., a member of the family Alcaligenaceae isolated from surface seawater.</title>
        <authorList>
            <person name="Li J."/>
        </authorList>
    </citation>
    <scope>NUCLEOTIDE SEQUENCE [LARGE SCALE GENOMIC DNA]</scope>
    <source>
        <strain evidence="2 3">L52-1-41</strain>
    </source>
</reference>
<dbReference type="PANTHER" id="PTHR14237">
    <property type="entry name" value="MOLYBDOPTERIN COFACTOR SULFURASE MOSC"/>
    <property type="match status" value="1"/>
</dbReference>
<feature type="domain" description="MOSC" evidence="1">
    <location>
        <begin position="129"/>
        <end position="284"/>
    </location>
</feature>
<evidence type="ECO:0000259" key="1">
    <source>
        <dbReference type="PROSITE" id="PS51340"/>
    </source>
</evidence>
<dbReference type="Pfam" id="PF03473">
    <property type="entry name" value="MOSC"/>
    <property type="match status" value="1"/>
</dbReference>
<dbReference type="PANTHER" id="PTHR14237:SF19">
    <property type="entry name" value="MITOCHONDRIAL AMIDOXIME REDUCING COMPONENT 1"/>
    <property type="match status" value="1"/>
</dbReference>
<proteinExistence type="predicted"/>
<gene>
    <name evidence="2" type="ORF">CJP73_06765</name>
</gene>
<dbReference type="InterPro" id="IPR011037">
    <property type="entry name" value="Pyrv_Knase-like_insert_dom_sf"/>
</dbReference>